<protein>
    <recommendedName>
        <fullName evidence="3">TIR domain-containing protein</fullName>
    </recommendedName>
</protein>
<keyword evidence="2" id="KW-0520">NAD</keyword>
<dbReference type="Proteomes" id="UP000811246">
    <property type="component" value="Chromosome 3"/>
</dbReference>
<accession>A0A922JTE3</accession>
<keyword evidence="1" id="KW-0677">Repeat</keyword>
<evidence type="ECO:0000313" key="4">
    <source>
        <dbReference type="EMBL" id="KAG6719570.1"/>
    </source>
</evidence>
<dbReference type="SMART" id="SM00255">
    <property type="entry name" value="TIR"/>
    <property type="match status" value="1"/>
</dbReference>
<dbReference type="Pfam" id="PF00931">
    <property type="entry name" value="NB-ARC"/>
    <property type="match status" value="1"/>
</dbReference>
<dbReference type="InterPro" id="IPR000157">
    <property type="entry name" value="TIR_dom"/>
</dbReference>
<dbReference type="EMBL" id="CM031827">
    <property type="protein sequence ID" value="KAG6719570.1"/>
    <property type="molecule type" value="Genomic_DNA"/>
</dbReference>
<organism evidence="4 5">
    <name type="scientific">Carya illinoinensis</name>
    <name type="common">Pecan</name>
    <dbReference type="NCBI Taxonomy" id="32201"/>
    <lineage>
        <taxon>Eukaryota</taxon>
        <taxon>Viridiplantae</taxon>
        <taxon>Streptophyta</taxon>
        <taxon>Embryophyta</taxon>
        <taxon>Tracheophyta</taxon>
        <taxon>Spermatophyta</taxon>
        <taxon>Magnoliopsida</taxon>
        <taxon>eudicotyledons</taxon>
        <taxon>Gunneridae</taxon>
        <taxon>Pentapetalae</taxon>
        <taxon>rosids</taxon>
        <taxon>fabids</taxon>
        <taxon>Fagales</taxon>
        <taxon>Juglandaceae</taxon>
        <taxon>Carya</taxon>
    </lineage>
</organism>
<dbReference type="InterPro" id="IPR055414">
    <property type="entry name" value="LRR_R13L4/SHOC2-like"/>
</dbReference>
<dbReference type="GO" id="GO:0043531">
    <property type="term" value="F:ADP binding"/>
    <property type="evidence" value="ECO:0007669"/>
    <property type="project" value="InterPro"/>
</dbReference>
<evidence type="ECO:0000313" key="5">
    <source>
        <dbReference type="Proteomes" id="UP000811246"/>
    </source>
</evidence>
<dbReference type="Pfam" id="PF23598">
    <property type="entry name" value="LRR_14"/>
    <property type="match status" value="1"/>
</dbReference>
<dbReference type="PROSITE" id="PS50104">
    <property type="entry name" value="TIR"/>
    <property type="match status" value="1"/>
</dbReference>
<dbReference type="Pfam" id="PF01582">
    <property type="entry name" value="TIR"/>
    <property type="match status" value="1"/>
</dbReference>
<gene>
    <name evidence="4" type="ORF">I3842_03G012800</name>
</gene>
<dbReference type="InterPro" id="IPR002182">
    <property type="entry name" value="NB-ARC"/>
</dbReference>
<evidence type="ECO:0000256" key="2">
    <source>
        <dbReference type="ARBA" id="ARBA00023027"/>
    </source>
</evidence>
<dbReference type="PANTHER" id="PTHR11017:SF559">
    <property type="entry name" value="DISEASE RESISTANCE PROTEIN CHL1"/>
    <property type="match status" value="1"/>
</dbReference>
<proteinExistence type="predicted"/>
<dbReference type="GO" id="GO:0006952">
    <property type="term" value="P:defense response"/>
    <property type="evidence" value="ECO:0007669"/>
    <property type="project" value="InterPro"/>
</dbReference>
<dbReference type="AlphaFoldDB" id="A0A922JTE3"/>
<reference evidence="4" key="1">
    <citation type="submission" date="2021-01" db="EMBL/GenBank/DDBJ databases">
        <authorList>
            <person name="Lovell J.T."/>
            <person name="Bentley N."/>
            <person name="Bhattarai G."/>
            <person name="Jenkins J.W."/>
            <person name="Sreedasyam A."/>
            <person name="Alarcon Y."/>
            <person name="Bock C."/>
            <person name="Boston L."/>
            <person name="Carlson J."/>
            <person name="Cervantes K."/>
            <person name="Clermont K."/>
            <person name="Krom N."/>
            <person name="Kubenka K."/>
            <person name="Mamidi S."/>
            <person name="Mattison C."/>
            <person name="Monteros M."/>
            <person name="Pisani C."/>
            <person name="Plott C."/>
            <person name="Rajasekar S."/>
            <person name="Rhein H.S."/>
            <person name="Rohla C."/>
            <person name="Song M."/>
            <person name="Hilaire R.S."/>
            <person name="Shu S."/>
            <person name="Wells L."/>
            <person name="Wang X."/>
            <person name="Webber J."/>
            <person name="Heerema R.J."/>
            <person name="Klein P."/>
            <person name="Conner P."/>
            <person name="Grauke L."/>
            <person name="Grimwood J."/>
            <person name="Schmutz J."/>
            <person name="Randall J.J."/>
        </authorList>
    </citation>
    <scope>NUCLEOTIDE SEQUENCE</scope>
    <source>
        <tissue evidence="4">Leaf</tissue>
    </source>
</reference>
<name>A0A922JTE3_CARIL</name>
<evidence type="ECO:0000259" key="3">
    <source>
        <dbReference type="PROSITE" id="PS50104"/>
    </source>
</evidence>
<feature type="domain" description="TIR" evidence="3">
    <location>
        <begin position="16"/>
        <end position="184"/>
    </location>
</feature>
<dbReference type="GO" id="GO:0007165">
    <property type="term" value="P:signal transduction"/>
    <property type="evidence" value="ECO:0007669"/>
    <property type="project" value="InterPro"/>
</dbReference>
<comment type="caution">
    <text evidence="4">The sequence shown here is derived from an EMBL/GenBank/DDBJ whole genome shotgun (WGS) entry which is preliminary data.</text>
</comment>
<dbReference type="PANTHER" id="PTHR11017">
    <property type="entry name" value="LEUCINE-RICH REPEAT-CONTAINING PROTEIN"/>
    <property type="match status" value="1"/>
</dbReference>
<dbReference type="GO" id="GO:0051707">
    <property type="term" value="P:response to other organism"/>
    <property type="evidence" value="ECO:0007669"/>
    <property type="project" value="UniProtKB-ARBA"/>
</dbReference>
<evidence type="ECO:0000256" key="1">
    <source>
        <dbReference type="ARBA" id="ARBA00022737"/>
    </source>
</evidence>
<dbReference type="FunFam" id="3.40.50.10140:FF:000007">
    <property type="entry name" value="Disease resistance protein (TIR-NBS-LRR class)"/>
    <property type="match status" value="1"/>
</dbReference>
<dbReference type="InterPro" id="IPR044974">
    <property type="entry name" value="Disease_R_plants"/>
</dbReference>
<sequence length="1010" mass="113094">MNTQRVSSSSSSPPVRKYDVFLSFHGKDTRLGFTGHLYDALRQKGIIAFRDDEKLERGEFVSSGLLKAIEESEYAVIILSPNFASSRWCLIELAKIVRCRKDMGLVVMPVFYHVDPSHVRHQSGTFAEALAKHEQNSKIVKEDVQTWRAALRELGEISGWHIKLQEGHEPMFIKHIVARIYRKRKIQRQSIFSHGIVGIKFRETETMKLLDIGLDDVRFIGFYGIDGVGKTTLAEIIYDRIADQFEASSFIYRVSEETQRHGVVYLQRKILSDILMEREIINGLDDRKVYNEIRDRLRSIRVLIILDDVNENKQLESLAGSPEWFGRGSRVIVTSKDKQVLNSHGVRIIYTVKELGDDEALQLFCQNAFKEPHPVDNYVDLSKDFVNYAKGLPGTLKVLGTFLYDKGIDEWKQVRDQLKENPDRDILEMHGLLRKMHQERILHESNEEPDQESRIWVFEDVLLGLKNNTGAADVRRIVLDIPPQQEEHLRFVWIGIIKENVFFAPVLETPDLRVIVQKVFSHKGDLDQVPEFQSDEYAIKQLRQLLRQIGGPISLILDDDVLSGSESLLEKFELRMPNCNILATSGSKAPRYSFIYNLKSLNDEGAMTLCCHSATPQDGSSLSPDEKIVKKDWPAWLCESIHLKKLSIDNCHKLSVLPEEIGNLNNLEELRLMSCTVLSKLPDTIGLLHRLHILDISHCPALLNLPDTIGMLQGLHTLRISHCAIFSSLPDTVGMLSGLHFLEISYCTSLSNLPVTIGELRELQILHMSYCSALKSLPDTVGMLLGLRILCISCCSVFSNLPETIGRLHNLQILGISSCPALSDLPETIGMLQGLRILGISGCPSMSALPDTIGMLQGLSILGVSHCSALSNLPVTIGMLSGLRILGISHCPALSDLPETIGRLHGLSIIGVSHCSALLNLPVTIGNLIGLRILGISHCLALSNLPETIGMLSGLRILSVSHCPAFSNFPGTIRRLRGLQILDISYCPVLSNLPETIGMLHELRILDMSH</sequence>